<dbReference type="PANTHER" id="PTHR21071">
    <property type="entry name" value="UDP-N-ACETYLENOLPYRUVOYLGLUCOSAMINE REDUCTASE"/>
    <property type="match status" value="1"/>
</dbReference>
<dbReference type="GO" id="GO:0071555">
    <property type="term" value="P:cell wall organization"/>
    <property type="evidence" value="ECO:0007669"/>
    <property type="project" value="UniProtKB-KW"/>
</dbReference>
<keyword evidence="15" id="KW-0961">Cell wall biogenesis/degradation</keyword>
<keyword evidence="11" id="KW-0133">Cell shape</keyword>
<gene>
    <name evidence="18" type="ORF">S03H2_55138</name>
</gene>
<comment type="subcellular location">
    <subcellularLocation>
        <location evidence="3">Cytoplasm</location>
    </subcellularLocation>
</comment>
<keyword evidence="8" id="KW-0285">Flavoprotein</keyword>
<evidence type="ECO:0000256" key="2">
    <source>
        <dbReference type="ARBA" id="ARBA00003921"/>
    </source>
</evidence>
<protein>
    <recommendedName>
        <fullName evidence="5">UDP-N-acetylmuramate dehydrogenase</fullName>
        <ecNumber evidence="5">1.3.1.98</ecNumber>
    </recommendedName>
</protein>
<evidence type="ECO:0000256" key="16">
    <source>
        <dbReference type="ARBA" id="ARBA00048914"/>
    </source>
</evidence>
<comment type="catalytic activity">
    <reaction evidence="16">
        <text>UDP-N-acetyl-alpha-D-muramate + NADP(+) = UDP-N-acetyl-3-O-(1-carboxyvinyl)-alpha-D-glucosamine + NADPH + H(+)</text>
        <dbReference type="Rhea" id="RHEA:12248"/>
        <dbReference type="ChEBI" id="CHEBI:15378"/>
        <dbReference type="ChEBI" id="CHEBI:57783"/>
        <dbReference type="ChEBI" id="CHEBI:58349"/>
        <dbReference type="ChEBI" id="CHEBI:68483"/>
        <dbReference type="ChEBI" id="CHEBI:70757"/>
        <dbReference type="EC" id="1.3.1.98"/>
    </reaction>
</comment>
<dbReference type="InterPro" id="IPR036635">
    <property type="entry name" value="MurB_C_sf"/>
</dbReference>
<comment type="pathway">
    <text evidence="4">Cell wall biogenesis; peptidoglycan biosynthesis.</text>
</comment>
<dbReference type="EC" id="1.3.1.98" evidence="5"/>
<evidence type="ECO:0000256" key="15">
    <source>
        <dbReference type="ARBA" id="ARBA00023316"/>
    </source>
</evidence>
<evidence type="ECO:0000256" key="14">
    <source>
        <dbReference type="ARBA" id="ARBA00023306"/>
    </source>
</evidence>
<dbReference type="PANTHER" id="PTHR21071:SF4">
    <property type="entry name" value="UDP-N-ACETYLENOLPYRUVOYLGLUCOSAMINE REDUCTASE"/>
    <property type="match status" value="1"/>
</dbReference>
<evidence type="ECO:0000259" key="17">
    <source>
        <dbReference type="Pfam" id="PF02873"/>
    </source>
</evidence>
<evidence type="ECO:0000313" key="18">
    <source>
        <dbReference type="EMBL" id="GAH72342.1"/>
    </source>
</evidence>
<name>X1HS86_9ZZZZ</name>
<evidence type="ECO:0000256" key="6">
    <source>
        <dbReference type="ARBA" id="ARBA00022490"/>
    </source>
</evidence>
<evidence type="ECO:0000256" key="5">
    <source>
        <dbReference type="ARBA" id="ARBA00012518"/>
    </source>
</evidence>
<evidence type="ECO:0000256" key="9">
    <source>
        <dbReference type="ARBA" id="ARBA00022827"/>
    </source>
</evidence>
<dbReference type="GO" id="GO:0050660">
    <property type="term" value="F:flavin adenine dinucleotide binding"/>
    <property type="evidence" value="ECO:0007669"/>
    <property type="project" value="InterPro"/>
</dbReference>
<keyword evidence="10" id="KW-0521">NADP</keyword>
<dbReference type="SUPFAM" id="SSF56194">
    <property type="entry name" value="Uridine diphospho-N-Acetylenolpyruvylglucosamine reductase, MurB, C-terminal domain"/>
    <property type="match status" value="1"/>
</dbReference>
<evidence type="ECO:0000256" key="7">
    <source>
        <dbReference type="ARBA" id="ARBA00022618"/>
    </source>
</evidence>
<evidence type="ECO:0000256" key="12">
    <source>
        <dbReference type="ARBA" id="ARBA00022984"/>
    </source>
</evidence>
<dbReference type="HAMAP" id="MF_00037">
    <property type="entry name" value="MurB"/>
    <property type="match status" value="1"/>
</dbReference>
<accession>X1HS86</accession>
<proteinExistence type="inferred from homology"/>
<keyword evidence="6" id="KW-0963">Cytoplasm</keyword>
<dbReference type="SUPFAM" id="SSF56176">
    <property type="entry name" value="FAD-binding/transporter-associated domain-like"/>
    <property type="match status" value="1"/>
</dbReference>
<comment type="cofactor">
    <cofactor evidence="1">
        <name>FAD</name>
        <dbReference type="ChEBI" id="CHEBI:57692"/>
    </cofactor>
</comment>
<evidence type="ECO:0000256" key="13">
    <source>
        <dbReference type="ARBA" id="ARBA00023002"/>
    </source>
</evidence>
<dbReference type="Pfam" id="PF02873">
    <property type="entry name" value="MurB_C"/>
    <property type="match status" value="1"/>
</dbReference>
<feature type="domain" description="UDP-N-acetylenolpyruvoylglucosamine reductase C-terminal" evidence="17">
    <location>
        <begin position="68"/>
        <end position="167"/>
    </location>
</feature>
<dbReference type="EMBL" id="BARU01035201">
    <property type="protein sequence ID" value="GAH72342.1"/>
    <property type="molecule type" value="Genomic_DNA"/>
</dbReference>
<evidence type="ECO:0000256" key="8">
    <source>
        <dbReference type="ARBA" id="ARBA00022630"/>
    </source>
</evidence>
<evidence type="ECO:0000256" key="3">
    <source>
        <dbReference type="ARBA" id="ARBA00004496"/>
    </source>
</evidence>
<evidence type="ECO:0000256" key="1">
    <source>
        <dbReference type="ARBA" id="ARBA00001974"/>
    </source>
</evidence>
<evidence type="ECO:0000256" key="10">
    <source>
        <dbReference type="ARBA" id="ARBA00022857"/>
    </source>
</evidence>
<dbReference type="Gene3D" id="3.90.78.10">
    <property type="entry name" value="UDP-N-acetylenolpyruvoylglucosamine reductase, C-terminal domain"/>
    <property type="match status" value="1"/>
</dbReference>
<keyword evidence="13" id="KW-0560">Oxidoreductase</keyword>
<comment type="function">
    <text evidence="2">Cell wall formation.</text>
</comment>
<dbReference type="GO" id="GO:0051301">
    <property type="term" value="P:cell division"/>
    <property type="evidence" value="ECO:0007669"/>
    <property type="project" value="UniProtKB-KW"/>
</dbReference>
<keyword evidence="7" id="KW-0132">Cell division</keyword>
<dbReference type="UniPathway" id="UPA00219"/>
<dbReference type="InterPro" id="IPR003170">
    <property type="entry name" value="MurB"/>
</dbReference>
<dbReference type="InterPro" id="IPR036318">
    <property type="entry name" value="FAD-bd_PCMH-like_sf"/>
</dbReference>
<keyword evidence="9" id="KW-0274">FAD</keyword>
<dbReference type="GO" id="GO:0008360">
    <property type="term" value="P:regulation of cell shape"/>
    <property type="evidence" value="ECO:0007669"/>
    <property type="project" value="UniProtKB-KW"/>
</dbReference>
<dbReference type="AlphaFoldDB" id="X1HS86"/>
<organism evidence="18">
    <name type="scientific">marine sediment metagenome</name>
    <dbReference type="NCBI Taxonomy" id="412755"/>
    <lineage>
        <taxon>unclassified sequences</taxon>
        <taxon>metagenomes</taxon>
        <taxon>ecological metagenomes</taxon>
    </lineage>
</organism>
<dbReference type="InterPro" id="IPR011601">
    <property type="entry name" value="MurB_C"/>
</dbReference>
<dbReference type="InterPro" id="IPR016169">
    <property type="entry name" value="FAD-bd_PCMH_sub2"/>
</dbReference>
<comment type="caution">
    <text evidence="18">The sequence shown here is derived from an EMBL/GenBank/DDBJ whole genome shotgun (WGS) entry which is preliminary data.</text>
</comment>
<dbReference type="GO" id="GO:0005829">
    <property type="term" value="C:cytosol"/>
    <property type="evidence" value="ECO:0007669"/>
    <property type="project" value="TreeGrafter"/>
</dbReference>
<evidence type="ECO:0000256" key="4">
    <source>
        <dbReference type="ARBA" id="ARBA00004752"/>
    </source>
</evidence>
<evidence type="ECO:0000256" key="11">
    <source>
        <dbReference type="ARBA" id="ARBA00022960"/>
    </source>
</evidence>
<dbReference type="GO" id="GO:0008762">
    <property type="term" value="F:UDP-N-acetylmuramate dehydrogenase activity"/>
    <property type="evidence" value="ECO:0007669"/>
    <property type="project" value="UniProtKB-EC"/>
</dbReference>
<reference evidence="18" key="1">
    <citation type="journal article" date="2014" name="Front. Microbiol.">
        <title>High frequency of phylogenetically diverse reductive dehalogenase-homologous genes in deep subseafloor sedimentary metagenomes.</title>
        <authorList>
            <person name="Kawai M."/>
            <person name="Futagami T."/>
            <person name="Toyoda A."/>
            <person name="Takaki Y."/>
            <person name="Nishi S."/>
            <person name="Hori S."/>
            <person name="Arai W."/>
            <person name="Tsubouchi T."/>
            <person name="Morono Y."/>
            <person name="Uchiyama I."/>
            <person name="Ito T."/>
            <person name="Fujiyama A."/>
            <person name="Inagaki F."/>
            <person name="Takami H."/>
        </authorList>
    </citation>
    <scope>NUCLEOTIDE SEQUENCE</scope>
    <source>
        <strain evidence="18">Expedition CK06-06</strain>
    </source>
</reference>
<keyword evidence="14" id="KW-0131">Cell cycle</keyword>
<sequence>GALATNAGTDTGSIGDLVVGATVLDEEGELREWTAAQFAYRYRHSSLTTSKAIVVSARLRLQPASTEEVRAKVDRLRAKRAGRQPLRAWSAGSAFKNERAVAAGKVLDRAGAKGHRVGEAQVSMKHANFLINRGGATADDMRELIAWAHALARRRYEIDLELEIEMVGH</sequence>
<dbReference type="GO" id="GO:0009252">
    <property type="term" value="P:peptidoglycan biosynthetic process"/>
    <property type="evidence" value="ECO:0007669"/>
    <property type="project" value="UniProtKB-UniPathway"/>
</dbReference>
<feature type="non-terminal residue" evidence="18">
    <location>
        <position position="1"/>
    </location>
</feature>
<keyword evidence="12" id="KW-0573">Peptidoglycan synthesis</keyword>
<dbReference type="Gene3D" id="3.30.465.10">
    <property type="match status" value="1"/>
</dbReference>